<dbReference type="Gene3D" id="1.10.1670.10">
    <property type="entry name" value="Helix-hairpin-Helix base-excision DNA repair enzymes (C-terminal)"/>
    <property type="match status" value="1"/>
</dbReference>
<dbReference type="GO" id="GO:0006284">
    <property type="term" value="P:base-excision repair"/>
    <property type="evidence" value="ECO:0007669"/>
    <property type="project" value="UniProtKB-UniRule"/>
</dbReference>
<keyword evidence="6" id="KW-0004">4Fe-4S</keyword>
<comment type="similarity">
    <text evidence="3 14">Belongs to the Nth/MutY family.</text>
</comment>
<keyword evidence="17" id="KW-1185">Reference proteome</keyword>
<dbReference type="SUPFAM" id="SSF48150">
    <property type="entry name" value="DNA-glycosylase"/>
    <property type="match status" value="1"/>
</dbReference>
<dbReference type="GO" id="GO:0051539">
    <property type="term" value="F:4 iron, 4 sulfur cluster binding"/>
    <property type="evidence" value="ECO:0007669"/>
    <property type="project" value="UniProtKB-UniRule"/>
</dbReference>
<keyword evidence="11" id="KW-0411">Iron-sulfur</keyword>
<evidence type="ECO:0000256" key="11">
    <source>
        <dbReference type="ARBA" id="ARBA00023014"/>
    </source>
</evidence>
<dbReference type="Pfam" id="PF14815">
    <property type="entry name" value="NUDIX_4"/>
    <property type="match status" value="1"/>
</dbReference>
<evidence type="ECO:0000256" key="14">
    <source>
        <dbReference type="RuleBase" id="RU365096"/>
    </source>
</evidence>
<dbReference type="InterPro" id="IPR023170">
    <property type="entry name" value="HhH_base_excis_C"/>
</dbReference>
<dbReference type="SMART" id="SM00478">
    <property type="entry name" value="ENDO3c"/>
    <property type="match status" value="1"/>
</dbReference>
<dbReference type="GO" id="GO:0000701">
    <property type="term" value="F:purine-specific mismatch base pair DNA N-glycosylase activity"/>
    <property type="evidence" value="ECO:0007669"/>
    <property type="project" value="UniProtKB-EC"/>
</dbReference>
<protein>
    <recommendedName>
        <fullName evidence="5 14">Adenine DNA glycosylase</fullName>
        <ecNumber evidence="4 14">3.2.2.31</ecNumber>
    </recommendedName>
</protein>
<keyword evidence="8 14" id="KW-0227">DNA damage</keyword>
<dbReference type="GO" id="GO:0046872">
    <property type="term" value="F:metal ion binding"/>
    <property type="evidence" value="ECO:0007669"/>
    <property type="project" value="UniProtKB-UniRule"/>
</dbReference>
<dbReference type="PANTHER" id="PTHR42944:SF1">
    <property type="entry name" value="ADENINE DNA GLYCOSYLASE"/>
    <property type="match status" value="1"/>
</dbReference>
<dbReference type="InterPro" id="IPR005760">
    <property type="entry name" value="A/G_AdeGlyc_MutY"/>
</dbReference>
<dbReference type="InterPro" id="IPR004036">
    <property type="entry name" value="Endonuclease-III-like_CS2"/>
</dbReference>
<dbReference type="InterPro" id="IPR015797">
    <property type="entry name" value="NUDIX_hydrolase-like_dom_sf"/>
</dbReference>
<keyword evidence="12" id="KW-0234">DNA repair</keyword>
<keyword evidence="9" id="KW-0378">Hydrolase</keyword>
<dbReference type="InterPro" id="IPR000445">
    <property type="entry name" value="HhH_motif"/>
</dbReference>
<dbReference type="NCBIfam" id="TIGR01084">
    <property type="entry name" value="mutY"/>
    <property type="match status" value="1"/>
</dbReference>
<dbReference type="AlphaFoldDB" id="A0A4P6P2Q6"/>
<evidence type="ECO:0000256" key="13">
    <source>
        <dbReference type="ARBA" id="ARBA00023295"/>
    </source>
</evidence>
<dbReference type="GO" id="GO:0032357">
    <property type="term" value="F:oxidized purine DNA binding"/>
    <property type="evidence" value="ECO:0007669"/>
    <property type="project" value="TreeGrafter"/>
</dbReference>
<evidence type="ECO:0000256" key="6">
    <source>
        <dbReference type="ARBA" id="ARBA00022485"/>
    </source>
</evidence>
<dbReference type="InterPro" id="IPR044298">
    <property type="entry name" value="MIG/MutY"/>
</dbReference>
<evidence type="ECO:0000256" key="8">
    <source>
        <dbReference type="ARBA" id="ARBA00022763"/>
    </source>
</evidence>
<evidence type="ECO:0000256" key="3">
    <source>
        <dbReference type="ARBA" id="ARBA00008343"/>
    </source>
</evidence>
<dbReference type="PROSITE" id="PS01155">
    <property type="entry name" value="ENDONUCLEASE_III_2"/>
    <property type="match status" value="1"/>
</dbReference>
<evidence type="ECO:0000313" key="17">
    <source>
        <dbReference type="Proteomes" id="UP000290244"/>
    </source>
</evidence>
<keyword evidence="10 14" id="KW-0408">Iron</keyword>
<reference evidence="16 17" key="1">
    <citation type="submission" date="2018-12" db="EMBL/GenBank/DDBJ databases">
        <title>Complete genome of Litorilituus sediminis.</title>
        <authorList>
            <person name="Liu A."/>
            <person name="Rong J."/>
        </authorList>
    </citation>
    <scope>NUCLEOTIDE SEQUENCE [LARGE SCALE GENOMIC DNA]</scope>
    <source>
        <strain evidence="16 17">JCM 17549</strain>
    </source>
</reference>
<dbReference type="Gene3D" id="3.90.79.10">
    <property type="entry name" value="Nucleoside Triphosphate Pyrophosphohydrolase"/>
    <property type="match status" value="1"/>
</dbReference>
<comment type="cofactor">
    <cofactor evidence="14">
        <name>[4Fe-4S] cluster</name>
        <dbReference type="ChEBI" id="CHEBI:49883"/>
    </cofactor>
    <text evidence="14">Binds 1 [4Fe-4S] cluster.</text>
</comment>
<dbReference type="KEGG" id="lsd:EMK97_07620"/>
<dbReference type="EMBL" id="CP034759">
    <property type="protein sequence ID" value="QBG35591.1"/>
    <property type="molecule type" value="Genomic_DNA"/>
</dbReference>
<dbReference type="Pfam" id="PF00730">
    <property type="entry name" value="HhH-GPD"/>
    <property type="match status" value="1"/>
</dbReference>
<sequence length="371" mass="42280">MKAQEIISKASALQFSSQVITWYHQQGRKHLPWQQDKTPYRVWISEIMLQQTQVKTVIPYYLKFMDSFPTVLDLANADEDTVLHHWTGLGYYARARNLHKAAKIIRDNYQGHFPENIDDVIALPGIGRSTAGAILSLSLNQHHPILDGNVKRVLARNYLVEGYNGLAKFDKALWQLTETLTPSSETNHYNQAMMDIGATVCTRTKPSCSLCPVELSCLANQSERQSEFPQKKPKKKIPEKSTIMVIPRIATAQTSQVLMEKRPPTGIWGGLWCFYEIEKTSSLDTLLNKLGLKAKEQLSLPEFRHTFSHFHLDIKPIVVDCEKLSGNKIRQEINETTPQRWYDLQQNESVGLAASTQKLINQLRPLAQLIE</sequence>
<dbReference type="InterPro" id="IPR011257">
    <property type="entry name" value="DNA_glycosylase"/>
</dbReference>
<dbReference type="OrthoDB" id="9802365at2"/>
<dbReference type="CDD" id="cd00056">
    <property type="entry name" value="ENDO3c"/>
    <property type="match status" value="1"/>
</dbReference>
<dbReference type="SUPFAM" id="SSF55811">
    <property type="entry name" value="Nudix"/>
    <property type="match status" value="1"/>
</dbReference>
<dbReference type="NCBIfam" id="NF008132">
    <property type="entry name" value="PRK10880.1"/>
    <property type="match status" value="1"/>
</dbReference>
<keyword evidence="13 14" id="KW-0326">Glycosidase</keyword>
<dbReference type="Pfam" id="PF00633">
    <property type="entry name" value="HHH"/>
    <property type="match status" value="1"/>
</dbReference>
<dbReference type="Proteomes" id="UP000290244">
    <property type="component" value="Chromosome"/>
</dbReference>
<evidence type="ECO:0000259" key="15">
    <source>
        <dbReference type="SMART" id="SM00478"/>
    </source>
</evidence>
<gene>
    <name evidence="16" type="ORF">EMK97_07620</name>
</gene>
<evidence type="ECO:0000313" key="16">
    <source>
        <dbReference type="EMBL" id="QBG35591.1"/>
    </source>
</evidence>
<proteinExistence type="inferred from homology"/>
<evidence type="ECO:0000256" key="9">
    <source>
        <dbReference type="ARBA" id="ARBA00022801"/>
    </source>
</evidence>
<dbReference type="RefSeq" id="WP_130600916.1">
    <property type="nucleotide sequence ID" value="NZ_CP034759.1"/>
</dbReference>
<dbReference type="GO" id="GO:0034039">
    <property type="term" value="F:8-oxo-7,8-dihydroguanine DNA N-glycosylase activity"/>
    <property type="evidence" value="ECO:0007669"/>
    <property type="project" value="TreeGrafter"/>
</dbReference>
<evidence type="ECO:0000256" key="1">
    <source>
        <dbReference type="ARBA" id="ARBA00000843"/>
    </source>
</evidence>
<evidence type="ECO:0000256" key="10">
    <source>
        <dbReference type="ARBA" id="ARBA00023004"/>
    </source>
</evidence>
<comment type="catalytic activity">
    <reaction evidence="1 14">
        <text>Hydrolyzes free adenine bases from 7,8-dihydro-8-oxoguanine:adenine mismatched double-stranded DNA, leaving an apurinic site.</text>
        <dbReference type="EC" id="3.2.2.31"/>
    </reaction>
</comment>
<dbReference type="CDD" id="cd03431">
    <property type="entry name" value="NUDIX_DNA_Glycosylase_C-MutY"/>
    <property type="match status" value="1"/>
</dbReference>
<dbReference type="EC" id="3.2.2.31" evidence="4 14"/>
<dbReference type="Gene3D" id="1.10.340.30">
    <property type="entry name" value="Hypothetical protein, domain 2"/>
    <property type="match status" value="1"/>
</dbReference>
<feature type="domain" description="HhH-GPD" evidence="15">
    <location>
        <begin position="48"/>
        <end position="199"/>
    </location>
</feature>
<dbReference type="InterPro" id="IPR003265">
    <property type="entry name" value="HhH-GPD_domain"/>
</dbReference>
<evidence type="ECO:0000256" key="12">
    <source>
        <dbReference type="ARBA" id="ARBA00023204"/>
    </source>
</evidence>
<dbReference type="GO" id="GO:0035485">
    <property type="term" value="F:adenine/guanine mispair binding"/>
    <property type="evidence" value="ECO:0007669"/>
    <property type="project" value="TreeGrafter"/>
</dbReference>
<evidence type="ECO:0000256" key="4">
    <source>
        <dbReference type="ARBA" id="ARBA00012045"/>
    </source>
</evidence>
<dbReference type="InterPro" id="IPR029119">
    <property type="entry name" value="MutY_C"/>
</dbReference>
<evidence type="ECO:0000256" key="5">
    <source>
        <dbReference type="ARBA" id="ARBA00022023"/>
    </source>
</evidence>
<evidence type="ECO:0000256" key="2">
    <source>
        <dbReference type="ARBA" id="ARBA00002933"/>
    </source>
</evidence>
<dbReference type="PANTHER" id="PTHR42944">
    <property type="entry name" value="ADENINE DNA GLYCOSYLASE"/>
    <property type="match status" value="1"/>
</dbReference>
<dbReference type="GO" id="GO:0006298">
    <property type="term" value="P:mismatch repair"/>
    <property type="evidence" value="ECO:0007669"/>
    <property type="project" value="TreeGrafter"/>
</dbReference>
<keyword evidence="7" id="KW-0479">Metal-binding</keyword>
<comment type="function">
    <text evidence="2">Adenine glycosylase active on G-A mispairs. MutY also corrects error-prone DNA synthesis past GO lesions which are due to the oxidatively damaged form of guanine: 7,8-dihydro-8-oxoguanine (8-oxo-dGTP).</text>
</comment>
<evidence type="ECO:0000256" key="7">
    <source>
        <dbReference type="ARBA" id="ARBA00022723"/>
    </source>
</evidence>
<dbReference type="FunFam" id="1.10.340.30:FF:000002">
    <property type="entry name" value="Adenine DNA glycosylase"/>
    <property type="match status" value="1"/>
</dbReference>
<organism evidence="16 17">
    <name type="scientific">Litorilituus sediminis</name>
    <dbReference type="NCBI Taxonomy" id="718192"/>
    <lineage>
        <taxon>Bacteria</taxon>
        <taxon>Pseudomonadati</taxon>
        <taxon>Pseudomonadota</taxon>
        <taxon>Gammaproteobacteria</taxon>
        <taxon>Alteromonadales</taxon>
        <taxon>Colwelliaceae</taxon>
        <taxon>Litorilituus</taxon>
    </lineage>
</organism>
<name>A0A4P6P2Q6_9GAMM</name>
<accession>A0A4P6P2Q6</accession>